<dbReference type="PANTHER" id="PTHR46577:SF1">
    <property type="entry name" value="HTH-TYPE TRANSCRIPTIONAL REGULATORY PROTEIN GABR"/>
    <property type="match status" value="1"/>
</dbReference>
<evidence type="ECO:0000256" key="4">
    <source>
        <dbReference type="ARBA" id="ARBA00023125"/>
    </source>
</evidence>
<dbReference type="Proteomes" id="UP000476030">
    <property type="component" value="Unassembled WGS sequence"/>
</dbReference>
<dbReference type="EMBL" id="WTUW01000001">
    <property type="protein sequence ID" value="MZR29933.1"/>
    <property type="molecule type" value="Genomic_DNA"/>
</dbReference>
<dbReference type="AlphaFoldDB" id="A0A6L8W618"/>
<evidence type="ECO:0000256" key="5">
    <source>
        <dbReference type="ARBA" id="ARBA00023163"/>
    </source>
</evidence>
<dbReference type="InterPro" id="IPR004839">
    <property type="entry name" value="Aminotransferase_I/II_large"/>
</dbReference>
<dbReference type="SUPFAM" id="SSF53383">
    <property type="entry name" value="PLP-dependent transferases"/>
    <property type="match status" value="1"/>
</dbReference>
<dbReference type="InterPro" id="IPR015421">
    <property type="entry name" value="PyrdxlP-dep_Trfase_major"/>
</dbReference>
<dbReference type="SMART" id="SM00345">
    <property type="entry name" value="HTH_GNTR"/>
    <property type="match status" value="1"/>
</dbReference>
<keyword evidence="7" id="KW-0032">Aminotransferase</keyword>
<reference evidence="7 8" key="1">
    <citation type="submission" date="2019-12" db="EMBL/GenBank/DDBJ databases">
        <title>Snethiella sp. nov. sp. isolated from sea sand.</title>
        <authorList>
            <person name="Kim J."/>
            <person name="Jeong S.E."/>
            <person name="Jung H.S."/>
            <person name="Jeon C.O."/>
        </authorList>
    </citation>
    <scope>NUCLEOTIDE SEQUENCE [LARGE SCALE GENOMIC DNA]</scope>
    <source>
        <strain evidence="7 8">DP05</strain>
    </source>
</reference>
<keyword evidence="5" id="KW-0804">Transcription</keyword>
<protein>
    <submittedName>
        <fullName evidence="7">Aminotransferase class I/II-fold pyridoxal phosphate-dependent enzyme</fullName>
    </submittedName>
</protein>
<dbReference type="InterPro" id="IPR000524">
    <property type="entry name" value="Tscrpt_reg_HTH_GntR"/>
</dbReference>
<evidence type="ECO:0000256" key="3">
    <source>
        <dbReference type="ARBA" id="ARBA00023015"/>
    </source>
</evidence>
<dbReference type="InterPro" id="IPR036388">
    <property type="entry name" value="WH-like_DNA-bd_sf"/>
</dbReference>
<comment type="caution">
    <text evidence="7">The sequence shown here is derived from an EMBL/GenBank/DDBJ whole genome shotgun (WGS) entry which is preliminary data.</text>
</comment>
<dbReference type="CDD" id="cd07377">
    <property type="entry name" value="WHTH_GntR"/>
    <property type="match status" value="1"/>
</dbReference>
<evidence type="ECO:0000313" key="7">
    <source>
        <dbReference type="EMBL" id="MZR29933.1"/>
    </source>
</evidence>
<evidence type="ECO:0000259" key="6">
    <source>
        <dbReference type="PROSITE" id="PS50949"/>
    </source>
</evidence>
<dbReference type="Pfam" id="PF00155">
    <property type="entry name" value="Aminotran_1_2"/>
    <property type="match status" value="1"/>
</dbReference>
<sequence length="505" mass="56018">MGHFKPLYRVAMSRRLKNAQLQTLTLDADSPVSLHQQLFLALRQAILDGRLKPGTRLPSSRSMAIDLKISRNTVLSAFDQLMAEGYLVSRVGAGSYVSDQLPDDLLQRKTDGHAPGLHTREIYLSKMAAPFKGKSLSSQKRSLPFSPGLPALEVFPFDDWARLLARHWRRPDQEYLVDNPVGGAKILREVLASYLGQTRAVRCHADQVIILSGSQQAIHLVVRAFAEPGDAVWMEEPGYPGIRDSILSAGAVPISVPVDDEGFSLERAIERAPDARLACISPSHQYPLGQTMSLARRLDLLNWAKEAGRFILEDDYDSEYRYSGRPLSSLQGLDDDNRVLYVGTMSKVMFSGLRVGYMIVPEDLVDVFLALRRNIDSHSPSIPEAALADFISEGYLAGHVRRTRLMYEARQKCLVSQLQEKLGDIIMVAPQESGMHLIAYLPPHISDTEVERDAADAGMLVRALSGFYNLPTNKTGLLLGFAGTPEKEMPQLVDKLAKIIRSKAM</sequence>
<gene>
    <name evidence="7" type="ORF">GQE98_04705</name>
</gene>
<feature type="domain" description="HTH gntR-type" evidence="6">
    <location>
        <begin position="32"/>
        <end position="100"/>
    </location>
</feature>
<keyword evidence="2" id="KW-0663">Pyridoxal phosphate</keyword>
<accession>A0A6L8W618</accession>
<dbReference type="PANTHER" id="PTHR46577">
    <property type="entry name" value="HTH-TYPE TRANSCRIPTIONAL REGULATORY PROTEIN GABR"/>
    <property type="match status" value="1"/>
</dbReference>
<dbReference type="InterPro" id="IPR015424">
    <property type="entry name" value="PyrdxlP-dep_Trfase"/>
</dbReference>
<name>A0A6L8W618_9PROT</name>
<dbReference type="GO" id="GO:0003677">
    <property type="term" value="F:DNA binding"/>
    <property type="evidence" value="ECO:0007669"/>
    <property type="project" value="UniProtKB-KW"/>
</dbReference>
<dbReference type="CDD" id="cd00609">
    <property type="entry name" value="AAT_like"/>
    <property type="match status" value="1"/>
</dbReference>
<keyword evidence="3" id="KW-0805">Transcription regulation</keyword>
<evidence type="ECO:0000313" key="8">
    <source>
        <dbReference type="Proteomes" id="UP000476030"/>
    </source>
</evidence>
<keyword evidence="4" id="KW-0238">DNA-binding</keyword>
<dbReference type="InterPro" id="IPR051446">
    <property type="entry name" value="HTH_trans_reg/aminotransferase"/>
</dbReference>
<comment type="similarity">
    <text evidence="1">In the C-terminal section; belongs to the class-I pyridoxal-phosphate-dependent aminotransferase family.</text>
</comment>
<organism evidence="7 8">
    <name type="scientific">Sneathiella litorea</name>
    <dbReference type="NCBI Taxonomy" id="2606216"/>
    <lineage>
        <taxon>Bacteria</taxon>
        <taxon>Pseudomonadati</taxon>
        <taxon>Pseudomonadota</taxon>
        <taxon>Alphaproteobacteria</taxon>
        <taxon>Sneathiellales</taxon>
        <taxon>Sneathiellaceae</taxon>
        <taxon>Sneathiella</taxon>
    </lineage>
</organism>
<keyword evidence="7" id="KW-0808">Transferase</keyword>
<dbReference type="Gene3D" id="1.10.10.10">
    <property type="entry name" value="Winged helix-like DNA-binding domain superfamily/Winged helix DNA-binding domain"/>
    <property type="match status" value="1"/>
</dbReference>
<dbReference type="GO" id="GO:0008483">
    <property type="term" value="F:transaminase activity"/>
    <property type="evidence" value="ECO:0007669"/>
    <property type="project" value="UniProtKB-KW"/>
</dbReference>
<proteinExistence type="inferred from homology"/>
<keyword evidence="8" id="KW-1185">Reference proteome</keyword>
<dbReference type="GO" id="GO:0030170">
    <property type="term" value="F:pyridoxal phosphate binding"/>
    <property type="evidence" value="ECO:0007669"/>
    <property type="project" value="InterPro"/>
</dbReference>
<dbReference type="Pfam" id="PF00392">
    <property type="entry name" value="GntR"/>
    <property type="match status" value="1"/>
</dbReference>
<dbReference type="SUPFAM" id="SSF46785">
    <property type="entry name" value="Winged helix' DNA-binding domain"/>
    <property type="match status" value="1"/>
</dbReference>
<dbReference type="PRINTS" id="PR00035">
    <property type="entry name" value="HTHGNTR"/>
</dbReference>
<evidence type="ECO:0000256" key="1">
    <source>
        <dbReference type="ARBA" id="ARBA00005384"/>
    </source>
</evidence>
<dbReference type="InterPro" id="IPR036390">
    <property type="entry name" value="WH_DNA-bd_sf"/>
</dbReference>
<dbReference type="PROSITE" id="PS50949">
    <property type="entry name" value="HTH_GNTR"/>
    <property type="match status" value="1"/>
</dbReference>
<evidence type="ECO:0000256" key="2">
    <source>
        <dbReference type="ARBA" id="ARBA00022898"/>
    </source>
</evidence>
<dbReference type="Gene3D" id="3.40.640.10">
    <property type="entry name" value="Type I PLP-dependent aspartate aminotransferase-like (Major domain)"/>
    <property type="match status" value="1"/>
</dbReference>
<dbReference type="GO" id="GO:0003700">
    <property type="term" value="F:DNA-binding transcription factor activity"/>
    <property type="evidence" value="ECO:0007669"/>
    <property type="project" value="InterPro"/>
</dbReference>